<feature type="compositionally biased region" description="Low complexity" evidence="1">
    <location>
        <begin position="67"/>
        <end position="83"/>
    </location>
</feature>
<name>A0A644W887_9ZZZZ</name>
<reference evidence="3" key="1">
    <citation type="submission" date="2019-08" db="EMBL/GenBank/DDBJ databases">
        <authorList>
            <person name="Kucharzyk K."/>
            <person name="Murdoch R.W."/>
            <person name="Higgins S."/>
            <person name="Loffler F."/>
        </authorList>
    </citation>
    <scope>NUCLEOTIDE SEQUENCE</scope>
</reference>
<dbReference type="EMBL" id="VSSQ01000698">
    <property type="protein sequence ID" value="MPL99941.1"/>
    <property type="molecule type" value="Genomic_DNA"/>
</dbReference>
<keyword evidence="2" id="KW-0472">Membrane</keyword>
<gene>
    <name evidence="3" type="ORF">SDC9_46163</name>
</gene>
<keyword evidence="2" id="KW-0812">Transmembrane</keyword>
<organism evidence="3">
    <name type="scientific">bioreactor metagenome</name>
    <dbReference type="NCBI Taxonomy" id="1076179"/>
    <lineage>
        <taxon>unclassified sequences</taxon>
        <taxon>metagenomes</taxon>
        <taxon>ecological metagenomes</taxon>
    </lineage>
</organism>
<evidence type="ECO:0000256" key="1">
    <source>
        <dbReference type="SAM" id="MobiDB-lite"/>
    </source>
</evidence>
<accession>A0A644W887</accession>
<evidence type="ECO:0000313" key="3">
    <source>
        <dbReference type="EMBL" id="MPL99941.1"/>
    </source>
</evidence>
<evidence type="ECO:0000256" key="2">
    <source>
        <dbReference type="SAM" id="Phobius"/>
    </source>
</evidence>
<proteinExistence type="predicted"/>
<dbReference type="AlphaFoldDB" id="A0A644W887"/>
<feature type="compositionally biased region" description="Basic and acidic residues" evidence="1">
    <location>
        <begin position="89"/>
        <end position="105"/>
    </location>
</feature>
<keyword evidence="2" id="KW-1133">Transmembrane helix</keyword>
<feature type="region of interest" description="Disordered" evidence="1">
    <location>
        <begin position="62"/>
        <end position="110"/>
    </location>
</feature>
<feature type="transmembrane region" description="Helical" evidence="2">
    <location>
        <begin position="7"/>
        <end position="29"/>
    </location>
</feature>
<sequence>MGKKSRILIVIIIALVFIITCLSTFLILYNNTNTNKNFNNMSKNNYSSIGDFESEPDENVAIISGENNPTSNNGNDKNNNYANLITTSGKKENSNFDPDLFKKDPNYPNGEKINESNIKIITD</sequence>
<comment type="caution">
    <text evidence="3">The sequence shown here is derived from an EMBL/GenBank/DDBJ whole genome shotgun (WGS) entry which is preliminary data.</text>
</comment>
<protein>
    <submittedName>
        <fullName evidence="3">Uncharacterized protein</fullName>
    </submittedName>
</protein>